<evidence type="ECO:0000313" key="2">
    <source>
        <dbReference type="EMBL" id="TDR45839.1"/>
    </source>
</evidence>
<reference evidence="2 3" key="1">
    <citation type="submission" date="2019-03" db="EMBL/GenBank/DDBJ databases">
        <title>Genomic Encyclopedia of Type Strains, Phase IV (KMG-IV): sequencing the most valuable type-strain genomes for metagenomic binning, comparative biology and taxonomic classification.</title>
        <authorList>
            <person name="Goeker M."/>
        </authorList>
    </citation>
    <scope>NUCLEOTIDE SEQUENCE [LARGE SCALE GENOMIC DNA]</scope>
    <source>
        <strain evidence="2 3">DSM 21667</strain>
    </source>
</reference>
<accession>A0A4R6Z2Y5</accession>
<evidence type="ECO:0000313" key="3">
    <source>
        <dbReference type="Proteomes" id="UP000295293"/>
    </source>
</evidence>
<dbReference type="EMBL" id="SNZH01000004">
    <property type="protein sequence ID" value="TDR45839.1"/>
    <property type="molecule type" value="Genomic_DNA"/>
</dbReference>
<dbReference type="RefSeq" id="WP_133818200.1">
    <property type="nucleotide sequence ID" value="NZ_SNZH01000004.1"/>
</dbReference>
<sequence length="265" mass="29297">MKPARAASTAYIALLCLGATATACADDSATVEHYEGQAYAARSGDAVYRESHWLYRQDGQRHRLVLYRCSDGTPFGRKQISEGNSALAPDFDFVDARDGYREGVRSSGEDRQVYWQAATGKPARQEAVALGPQAVADAGFDALVRQRWNELAAGEAVHAAFLVPADFNFLPLVLRKDNSASDAQFSAFRLRLQAWYAFALPEFVLVYRNSDQRLQRFQGISTIRDSQGRRQNVRIEFGEAQNPLPASRADVDAAAAEPLTNRCRS</sequence>
<gene>
    <name evidence="2" type="ORF">DFR29_104269</name>
</gene>
<keyword evidence="1" id="KW-0732">Signal</keyword>
<dbReference type="PROSITE" id="PS51257">
    <property type="entry name" value="PROKAR_LIPOPROTEIN"/>
    <property type="match status" value="1"/>
</dbReference>
<keyword evidence="3" id="KW-1185">Reference proteome</keyword>
<proteinExistence type="predicted"/>
<organism evidence="2 3">
    <name type="scientific">Tahibacter aquaticus</name>
    <dbReference type="NCBI Taxonomy" id="520092"/>
    <lineage>
        <taxon>Bacteria</taxon>
        <taxon>Pseudomonadati</taxon>
        <taxon>Pseudomonadota</taxon>
        <taxon>Gammaproteobacteria</taxon>
        <taxon>Lysobacterales</taxon>
        <taxon>Rhodanobacteraceae</taxon>
        <taxon>Tahibacter</taxon>
    </lineage>
</organism>
<dbReference type="AlphaFoldDB" id="A0A4R6Z2Y5"/>
<evidence type="ECO:0000256" key="1">
    <source>
        <dbReference type="SAM" id="SignalP"/>
    </source>
</evidence>
<protein>
    <submittedName>
        <fullName evidence="2">Uncharacterized protein</fullName>
    </submittedName>
</protein>
<feature type="chain" id="PRO_5020624067" evidence="1">
    <location>
        <begin position="26"/>
        <end position="265"/>
    </location>
</feature>
<feature type="signal peptide" evidence="1">
    <location>
        <begin position="1"/>
        <end position="25"/>
    </location>
</feature>
<comment type="caution">
    <text evidence="2">The sequence shown here is derived from an EMBL/GenBank/DDBJ whole genome shotgun (WGS) entry which is preliminary data.</text>
</comment>
<dbReference type="OrthoDB" id="1491713at2"/>
<name>A0A4R6Z2Y5_9GAMM</name>
<dbReference type="Proteomes" id="UP000295293">
    <property type="component" value="Unassembled WGS sequence"/>
</dbReference>